<comment type="caution">
    <text evidence="2">The sequence shown here is derived from an EMBL/GenBank/DDBJ whole genome shotgun (WGS) entry which is preliminary data.</text>
</comment>
<evidence type="ECO:0000313" key="3">
    <source>
        <dbReference type="Proteomes" id="UP000324222"/>
    </source>
</evidence>
<gene>
    <name evidence="2" type="ORF">E2C01_005822</name>
</gene>
<dbReference type="EMBL" id="VSRR010000257">
    <property type="protein sequence ID" value="MPC13102.1"/>
    <property type="molecule type" value="Genomic_DNA"/>
</dbReference>
<reference evidence="2 3" key="1">
    <citation type="submission" date="2019-05" db="EMBL/GenBank/DDBJ databases">
        <title>Another draft genome of Portunus trituberculatus and its Hox gene families provides insights of decapod evolution.</title>
        <authorList>
            <person name="Jeong J.-H."/>
            <person name="Song I."/>
            <person name="Kim S."/>
            <person name="Choi T."/>
            <person name="Kim D."/>
            <person name="Ryu S."/>
            <person name="Kim W."/>
        </authorList>
    </citation>
    <scope>NUCLEOTIDE SEQUENCE [LARGE SCALE GENOMIC DNA]</scope>
    <source>
        <tissue evidence="2">Muscle</tissue>
    </source>
</reference>
<name>A0A5B7CTN9_PORTR</name>
<dbReference type="Proteomes" id="UP000324222">
    <property type="component" value="Unassembled WGS sequence"/>
</dbReference>
<keyword evidence="3" id="KW-1185">Reference proteome</keyword>
<dbReference type="AlphaFoldDB" id="A0A5B7CTN9"/>
<organism evidence="2 3">
    <name type="scientific">Portunus trituberculatus</name>
    <name type="common">Swimming crab</name>
    <name type="synonym">Neptunus trituberculatus</name>
    <dbReference type="NCBI Taxonomy" id="210409"/>
    <lineage>
        <taxon>Eukaryota</taxon>
        <taxon>Metazoa</taxon>
        <taxon>Ecdysozoa</taxon>
        <taxon>Arthropoda</taxon>
        <taxon>Crustacea</taxon>
        <taxon>Multicrustacea</taxon>
        <taxon>Malacostraca</taxon>
        <taxon>Eumalacostraca</taxon>
        <taxon>Eucarida</taxon>
        <taxon>Decapoda</taxon>
        <taxon>Pleocyemata</taxon>
        <taxon>Brachyura</taxon>
        <taxon>Eubrachyura</taxon>
        <taxon>Portunoidea</taxon>
        <taxon>Portunidae</taxon>
        <taxon>Portuninae</taxon>
        <taxon>Portunus</taxon>
    </lineage>
</organism>
<sequence>MHRKVCNLRQAVQTKPQALVLSVPGREGSLVDHAVIPQELKHCTAAHDDYDDENNNNNDDDDDDDDGNNKNIRINMYPSLSI</sequence>
<accession>A0A5B7CTN9</accession>
<feature type="region of interest" description="Disordered" evidence="1">
    <location>
        <begin position="45"/>
        <end position="82"/>
    </location>
</feature>
<feature type="compositionally biased region" description="Acidic residues" evidence="1">
    <location>
        <begin position="49"/>
        <end position="66"/>
    </location>
</feature>
<evidence type="ECO:0000313" key="2">
    <source>
        <dbReference type="EMBL" id="MPC13102.1"/>
    </source>
</evidence>
<proteinExistence type="predicted"/>
<protein>
    <submittedName>
        <fullName evidence="2">Uncharacterized protein</fullName>
    </submittedName>
</protein>
<evidence type="ECO:0000256" key="1">
    <source>
        <dbReference type="SAM" id="MobiDB-lite"/>
    </source>
</evidence>